<proteinExistence type="predicted"/>
<dbReference type="SUPFAM" id="SSF52540">
    <property type="entry name" value="P-loop containing nucleoside triphosphate hydrolases"/>
    <property type="match status" value="1"/>
</dbReference>
<dbReference type="Proteomes" id="UP000250043">
    <property type="component" value="Unassembled WGS sequence"/>
</dbReference>
<dbReference type="AlphaFoldDB" id="A0A8E2AIM5"/>
<keyword evidence="4" id="KW-1185">Reference proteome</keyword>
<feature type="non-terminal residue" evidence="3">
    <location>
        <position position="1"/>
    </location>
</feature>
<dbReference type="EMBL" id="KV722603">
    <property type="protein sequence ID" value="OCH85176.1"/>
    <property type="molecule type" value="Genomic_DNA"/>
</dbReference>
<dbReference type="Pfam" id="PF24883">
    <property type="entry name" value="NPHP3_N"/>
    <property type="match status" value="1"/>
</dbReference>
<dbReference type="InterPro" id="IPR027417">
    <property type="entry name" value="P-loop_NTPase"/>
</dbReference>
<dbReference type="InterPro" id="IPR056884">
    <property type="entry name" value="NPHP3-like_N"/>
</dbReference>
<gene>
    <name evidence="3" type="ORF">OBBRIDRAFT_706781</name>
</gene>
<evidence type="ECO:0000259" key="2">
    <source>
        <dbReference type="Pfam" id="PF24883"/>
    </source>
</evidence>
<organism evidence="3 4">
    <name type="scientific">Obba rivulosa</name>
    <dbReference type="NCBI Taxonomy" id="1052685"/>
    <lineage>
        <taxon>Eukaryota</taxon>
        <taxon>Fungi</taxon>
        <taxon>Dikarya</taxon>
        <taxon>Basidiomycota</taxon>
        <taxon>Agaricomycotina</taxon>
        <taxon>Agaricomycetes</taxon>
        <taxon>Polyporales</taxon>
        <taxon>Gelatoporiaceae</taxon>
        <taxon>Obba</taxon>
    </lineage>
</organism>
<feature type="domain" description="Nephrocystin 3-like N-terminal" evidence="2">
    <location>
        <begin position="11"/>
        <end position="52"/>
    </location>
</feature>
<accession>A0A8E2AIM5</accession>
<sequence>QCLDGTQKEILSTIAKWTNDFTAPNVFWVYAYPGAGKSTITFMIANQLKKAHRLGA</sequence>
<evidence type="ECO:0000313" key="4">
    <source>
        <dbReference type="Proteomes" id="UP000250043"/>
    </source>
</evidence>
<feature type="non-terminal residue" evidence="3">
    <location>
        <position position="56"/>
    </location>
</feature>
<protein>
    <recommendedName>
        <fullName evidence="2">Nephrocystin 3-like N-terminal domain-containing protein</fullName>
    </recommendedName>
</protein>
<dbReference type="OrthoDB" id="5106486at2759"/>
<keyword evidence="1" id="KW-0677">Repeat</keyword>
<name>A0A8E2AIM5_9APHY</name>
<reference evidence="3 4" key="1">
    <citation type="submission" date="2016-07" db="EMBL/GenBank/DDBJ databases">
        <title>Draft genome of the white-rot fungus Obba rivulosa 3A-2.</title>
        <authorList>
            <consortium name="DOE Joint Genome Institute"/>
            <person name="Miettinen O."/>
            <person name="Riley R."/>
            <person name="Acob R."/>
            <person name="Barry K."/>
            <person name="Cullen D."/>
            <person name="De Vries R."/>
            <person name="Hainaut M."/>
            <person name="Hatakka A."/>
            <person name="Henrissat B."/>
            <person name="Hilden K."/>
            <person name="Kuo R."/>
            <person name="Labutti K."/>
            <person name="Lipzen A."/>
            <person name="Makela M.R."/>
            <person name="Sandor L."/>
            <person name="Spatafora J.W."/>
            <person name="Grigoriev I.V."/>
            <person name="Hibbett D.S."/>
        </authorList>
    </citation>
    <scope>NUCLEOTIDE SEQUENCE [LARGE SCALE GENOMIC DNA]</scope>
    <source>
        <strain evidence="3 4">3A-2</strain>
    </source>
</reference>
<evidence type="ECO:0000256" key="1">
    <source>
        <dbReference type="ARBA" id="ARBA00022737"/>
    </source>
</evidence>
<evidence type="ECO:0000313" key="3">
    <source>
        <dbReference type="EMBL" id="OCH85176.1"/>
    </source>
</evidence>